<reference evidence="2 3" key="1">
    <citation type="submission" date="2018-11" db="EMBL/GenBank/DDBJ databases">
        <title>The genome draft of YIM 96095.</title>
        <authorList>
            <person name="Tang S.-K."/>
            <person name="Chunyu W.-X."/>
            <person name="Feng Y.-Z."/>
        </authorList>
    </citation>
    <scope>NUCLEOTIDE SEQUENCE [LARGE SCALE GENOMIC DNA]</scope>
    <source>
        <strain evidence="2 3">YIM 96095</strain>
    </source>
</reference>
<dbReference type="InterPro" id="IPR003781">
    <property type="entry name" value="CoA-bd"/>
</dbReference>
<keyword evidence="2" id="KW-0436">Ligase</keyword>
<comment type="caution">
    <text evidence="2">The sequence shown here is derived from an EMBL/GenBank/DDBJ whole genome shotgun (WGS) entry which is preliminary data.</text>
</comment>
<dbReference type="GO" id="GO:0009361">
    <property type="term" value="C:succinate-CoA ligase complex (ADP-forming)"/>
    <property type="evidence" value="ECO:0007669"/>
    <property type="project" value="TreeGrafter"/>
</dbReference>
<dbReference type="GO" id="GO:0004775">
    <property type="term" value="F:succinate-CoA ligase (ADP-forming) activity"/>
    <property type="evidence" value="ECO:0007669"/>
    <property type="project" value="TreeGrafter"/>
</dbReference>
<dbReference type="GO" id="GO:0004776">
    <property type="term" value="F:succinate-CoA ligase (GDP-forming) activity"/>
    <property type="evidence" value="ECO:0007669"/>
    <property type="project" value="TreeGrafter"/>
</dbReference>
<keyword evidence="3" id="KW-1185">Reference proteome</keyword>
<dbReference type="GO" id="GO:0006099">
    <property type="term" value="P:tricarboxylic acid cycle"/>
    <property type="evidence" value="ECO:0007669"/>
    <property type="project" value="TreeGrafter"/>
</dbReference>
<dbReference type="EMBL" id="RJMB01000043">
    <property type="protein sequence ID" value="RNL78087.1"/>
    <property type="molecule type" value="Genomic_DNA"/>
</dbReference>
<dbReference type="AlphaFoldDB" id="A0A3N0DR31"/>
<accession>A0A3N0DR31</accession>
<dbReference type="PANTHER" id="PTHR11117:SF2">
    <property type="entry name" value="SUCCINATE--COA LIGASE [ADP_GDP-FORMING] SUBUNIT ALPHA, MITOCHONDRIAL"/>
    <property type="match status" value="1"/>
</dbReference>
<dbReference type="InterPro" id="IPR036291">
    <property type="entry name" value="NAD(P)-bd_dom_sf"/>
</dbReference>
<evidence type="ECO:0000259" key="1">
    <source>
        <dbReference type="SMART" id="SM00881"/>
    </source>
</evidence>
<dbReference type="PANTHER" id="PTHR11117">
    <property type="entry name" value="SUCCINYL-COA LIGASE SUBUNIT ALPHA"/>
    <property type="match status" value="1"/>
</dbReference>
<sequence>MAIFLTKDSKVLVQGMTGAEGTKHTRRMLGSGTQIVGGVNPRKAGQDVDIDGTAVPVFGSVAEGMERTGADVSVIFVPPKATRAAVVEAVDAGIG</sequence>
<dbReference type="Pfam" id="PF02629">
    <property type="entry name" value="CoA_binding"/>
    <property type="match status" value="1"/>
</dbReference>
<evidence type="ECO:0000313" key="2">
    <source>
        <dbReference type="EMBL" id="RNL78087.1"/>
    </source>
</evidence>
<dbReference type="GO" id="GO:0005829">
    <property type="term" value="C:cytosol"/>
    <property type="evidence" value="ECO:0007669"/>
    <property type="project" value="TreeGrafter"/>
</dbReference>
<dbReference type="Gene3D" id="3.40.50.720">
    <property type="entry name" value="NAD(P)-binding Rossmann-like Domain"/>
    <property type="match status" value="1"/>
</dbReference>
<dbReference type="SUPFAM" id="SSF51735">
    <property type="entry name" value="NAD(P)-binding Rossmann-fold domains"/>
    <property type="match status" value="1"/>
</dbReference>
<name>A0A3N0DR31_9ACTN</name>
<feature type="non-terminal residue" evidence="2">
    <location>
        <position position="95"/>
    </location>
</feature>
<gene>
    <name evidence="2" type="ORF">EFW17_23495</name>
</gene>
<dbReference type="Proteomes" id="UP000269198">
    <property type="component" value="Unassembled WGS sequence"/>
</dbReference>
<organism evidence="2 3">
    <name type="scientific">Halostreptopolyspora alba</name>
    <dbReference type="NCBI Taxonomy" id="2487137"/>
    <lineage>
        <taxon>Bacteria</taxon>
        <taxon>Bacillati</taxon>
        <taxon>Actinomycetota</taxon>
        <taxon>Actinomycetes</taxon>
        <taxon>Streptosporangiales</taxon>
        <taxon>Nocardiopsidaceae</taxon>
        <taxon>Halostreptopolyspora</taxon>
    </lineage>
</organism>
<feature type="domain" description="CoA-binding" evidence="1">
    <location>
        <begin position="4"/>
        <end position="94"/>
    </location>
</feature>
<protein>
    <submittedName>
        <fullName evidence="2">Succinate--CoA ligase subunit alpha</fullName>
    </submittedName>
</protein>
<evidence type="ECO:0000313" key="3">
    <source>
        <dbReference type="Proteomes" id="UP000269198"/>
    </source>
</evidence>
<dbReference type="SMART" id="SM00881">
    <property type="entry name" value="CoA_binding"/>
    <property type="match status" value="1"/>
</dbReference>
<proteinExistence type="predicted"/>